<dbReference type="Pfam" id="PF00020">
    <property type="entry name" value="TNFR_c6"/>
    <property type="match status" value="1"/>
</dbReference>
<accession>A0A835NYZ9</accession>
<dbReference type="Proteomes" id="UP000618051">
    <property type="component" value="Unassembled WGS sequence"/>
</dbReference>
<reference evidence="13" key="3">
    <citation type="submission" date="2022-01" db="EMBL/GenBank/DDBJ databases">
        <authorList>
            <person name="Rubenstein D.R."/>
        </authorList>
    </citation>
    <scope>NUCLEOTIDE SEQUENCE</scope>
    <source>
        <strain evidence="13">SS15</strain>
        <tissue evidence="13">Liver</tissue>
    </source>
</reference>
<dbReference type="EMBL" id="JADDUC020000014">
    <property type="protein sequence ID" value="KAI1234874.1"/>
    <property type="molecule type" value="Genomic_DNA"/>
</dbReference>
<name>A0A835NYZ9_9PASS</name>
<keyword evidence="8" id="KW-0325">Glycoprotein</keyword>
<dbReference type="InterPro" id="IPR047526">
    <property type="entry name" value="TNR19/27/EDAR"/>
</dbReference>
<feature type="transmembrane region" description="Helical" evidence="10">
    <location>
        <begin position="187"/>
        <end position="211"/>
    </location>
</feature>
<evidence type="ECO:0000256" key="5">
    <source>
        <dbReference type="ARBA" id="ARBA00023136"/>
    </source>
</evidence>
<dbReference type="CDD" id="cd15838">
    <property type="entry name" value="TNFRSF27"/>
    <property type="match status" value="1"/>
</dbReference>
<comment type="caution">
    <text evidence="9">Lacks conserved residue(s) required for the propagation of feature annotation.</text>
</comment>
<dbReference type="OrthoDB" id="10017617at2759"/>
<proteinExistence type="predicted"/>
<feature type="disulfide bond" evidence="9">
    <location>
        <begin position="18"/>
        <end position="31"/>
    </location>
</feature>
<dbReference type="PANTHER" id="PTHR12120">
    <property type="entry name" value="TNFR-CYS DOMAIN-CONTAINING PROTEIN"/>
    <property type="match status" value="1"/>
</dbReference>
<evidence type="ECO:0000313" key="14">
    <source>
        <dbReference type="Proteomes" id="UP000618051"/>
    </source>
</evidence>
<evidence type="ECO:0000313" key="13">
    <source>
        <dbReference type="EMBL" id="KAI1234874.1"/>
    </source>
</evidence>
<dbReference type="PRINTS" id="PR01973">
    <property type="entry name" value="TNFACTORR27"/>
</dbReference>
<feature type="domain" description="TNFR-Cys" evidence="11">
    <location>
        <begin position="2"/>
        <end position="41"/>
    </location>
</feature>
<feature type="repeat" description="TNFR-Cys" evidence="9">
    <location>
        <begin position="2"/>
        <end position="41"/>
    </location>
</feature>
<dbReference type="SMART" id="SM00208">
    <property type="entry name" value="TNFR"/>
    <property type="match status" value="2"/>
</dbReference>
<dbReference type="InterPro" id="IPR001368">
    <property type="entry name" value="TNFR/NGFR_Cys_rich_reg"/>
</dbReference>
<evidence type="ECO:0000256" key="2">
    <source>
        <dbReference type="ARBA" id="ARBA00022692"/>
    </source>
</evidence>
<reference evidence="12" key="1">
    <citation type="submission" date="2020-10" db="EMBL/GenBank/DDBJ databases">
        <title>Feather gene expression reveals the developmental basis of iridescence in African starlings.</title>
        <authorList>
            <person name="Rubenstein D.R."/>
        </authorList>
    </citation>
    <scope>NUCLEOTIDE SEQUENCE</scope>
    <source>
        <strain evidence="12">SS15</strain>
        <tissue evidence="12">Liver</tissue>
    </source>
</reference>
<dbReference type="EMBL" id="JADDUC010000023">
    <property type="protein sequence ID" value="KAG0124947.1"/>
    <property type="molecule type" value="Genomic_DNA"/>
</dbReference>
<reference evidence="13 14" key="2">
    <citation type="journal article" date="2021" name="J. Hered.">
        <title>Feather Gene Expression Elucidates the Developmental Basis of Plumage Iridescence in African Starlings.</title>
        <authorList>
            <person name="Rubenstein D.R."/>
            <person name="Corvelo A."/>
            <person name="MacManes M.D."/>
            <person name="Maia R."/>
            <person name="Narzisi G."/>
            <person name="Rousaki A."/>
            <person name="Vandenabeele P."/>
            <person name="Shawkey M.D."/>
            <person name="Solomon J."/>
        </authorList>
    </citation>
    <scope>NUCLEOTIDE SEQUENCE [LARGE SCALE GENOMIC DNA]</scope>
    <source>
        <strain evidence="13">SS15</strain>
    </source>
</reference>
<evidence type="ECO:0000259" key="11">
    <source>
        <dbReference type="PROSITE" id="PS50050"/>
    </source>
</evidence>
<dbReference type="GO" id="GO:0005031">
    <property type="term" value="F:tumor necrosis factor receptor activity"/>
    <property type="evidence" value="ECO:0007669"/>
    <property type="project" value="InterPro"/>
</dbReference>
<dbReference type="InterPro" id="IPR034060">
    <property type="entry name" value="TNFRSF27_N"/>
</dbReference>
<evidence type="ECO:0000313" key="12">
    <source>
        <dbReference type="EMBL" id="KAG0124947.1"/>
    </source>
</evidence>
<keyword evidence="14" id="KW-1185">Reference proteome</keyword>
<keyword evidence="3" id="KW-0677">Repeat</keyword>
<evidence type="ECO:0000256" key="4">
    <source>
        <dbReference type="ARBA" id="ARBA00022989"/>
    </source>
</evidence>
<feature type="repeat" description="TNFR-Cys" evidence="9">
    <location>
        <begin position="43"/>
        <end position="83"/>
    </location>
</feature>
<comment type="subcellular location">
    <subcellularLocation>
        <location evidence="1">Membrane</location>
        <topology evidence="1">Single-pass membrane protein</topology>
    </subcellularLocation>
</comment>
<dbReference type="Gene3D" id="2.10.50.10">
    <property type="entry name" value="Tumor Necrosis Factor Receptor, subunit A, domain 2"/>
    <property type="match status" value="2"/>
</dbReference>
<gene>
    <name evidence="13" type="ORF">IHE44_0003258</name>
    <name evidence="12" type="ORF">IHE44_005853</name>
</gene>
<organism evidence="12">
    <name type="scientific">Lamprotornis superbus</name>
    <dbReference type="NCBI Taxonomy" id="245042"/>
    <lineage>
        <taxon>Eukaryota</taxon>
        <taxon>Metazoa</taxon>
        <taxon>Chordata</taxon>
        <taxon>Craniata</taxon>
        <taxon>Vertebrata</taxon>
        <taxon>Euteleostomi</taxon>
        <taxon>Archelosauria</taxon>
        <taxon>Archosauria</taxon>
        <taxon>Dinosauria</taxon>
        <taxon>Saurischia</taxon>
        <taxon>Theropoda</taxon>
        <taxon>Coelurosauria</taxon>
        <taxon>Aves</taxon>
        <taxon>Neognathae</taxon>
        <taxon>Neoaves</taxon>
        <taxon>Telluraves</taxon>
        <taxon>Australaves</taxon>
        <taxon>Passeriformes</taxon>
        <taxon>Sturnidae</taxon>
        <taxon>Lamprotornis</taxon>
    </lineage>
</organism>
<keyword evidence="7 12" id="KW-0675">Receptor</keyword>
<evidence type="ECO:0000256" key="6">
    <source>
        <dbReference type="ARBA" id="ARBA00023157"/>
    </source>
</evidence>
<evidence type="ECO:0000256" key="8">
    <source>
        <dbReference type="ARBA" id="ARBA00023180"/>
    </source>
</evidence>
<comment type="caution">
    <text evidence="12">The sequence shown here is derived from an EMBL/GenBank/DDBJ whole genome shotgun (WGS) entry which is preliminary data.</text>
</comment>
<keyword evidence="5 10" id="KW-0472">Membrane</keyword>
<protein>
    <submittedName>
        <fullName evidence="12">Tumor necrosis factor receptor superfamily member 27</fullName>
    </submittedName>
</protein>
<evidence type="ECO:0000256" key="10">
    <source>
        <dbReference type="SAM" id="Phobius"/>
    </source>
</evidence>
<dbReference type="PROSITE" id="PS00652">
    <property type="entry name" value="TNFR_NGFR_1"/>
    <property type="match status" value="2"/>
</dbReference>
<keyword evidence="6 9" id="KW-1015">Disulfide bond</keyword>
<dbReference type="PROSITE" id="PS50050">
    <property type="entry name" value="TNFR_NGFR_2"/>
    <property type="match status" value="2"/>
</dbReference>
<feature type="domain" description="TNFR-Cys" evidence="11">
    <location>
        <begin position="43"/>
        <end position="83"/>
    </location>
</feature>
<evidence type="ECO:0000256" key="7">
    <source>
        <dbReference type="ARBA" id="ARBA00023170"/>
    </source>
</evidence>
<keyword evidence="2 10" id="KW-0812">Transmembrane</keyword>
<dbReference type="AlphaFoldDB" id="A0A835NYZ9"/>
<dbReference type="SUPFAM" id="SSF57586">
    <property type="entry name" value="TNF receptor-like"/>
    <property type="match status" value="1"/>
</dbReference>
<evidence type="ECO:0000256" key="3">
    <source>
        <dbReference type="ARBA" id="ARBA00022737"/>
    </source>
</evidence>
<evidence type="ECO:0000256" key="1">
    <source>
        <dbReference type="ARBA" id="ARBA00004167"/>
    </source>
</evidence>
<dbReference type="GO" id="GO:0046330">
    <property type="term" value="P:positive regulation of JNK cascade"/>
    <property type="evidence" value="ECO:0007669"/>
    <property type="project" value="InterPro"/>
</dbReference>
<sequence length="407" mass="43581">MACQESEYLDDQKKCVPCRKCMPGQELSKDCGDGSGGDAQCVACPPRKFKDRWGHHGCKPCLSCALINRHQKSNCTSTADAVCGECLPGFYRKARISGQLEWECIPCTKQTPSSEPQCRCPRTGGVGAGDVGTGEPQPCWRGHGHGTEGVVQASEFASSALWMMFAGRSRTSLVKVAVPTVPPQDTALLALTSSALVIIVLVLLALSIIYCKRFWKSQCQRGPVEAVQFISDGEAVGLQLPSLQPEMDLPPSIAVSTASKAQLGRSLLESQPLIRASGHSDCLEGVLPPPTPRQGRPGTVEALAPLSSCASEMQHKWPHAPVECTELDLQKFSSQAEFVGGERLEDAASRAMKRIPAESTGVVQEGAHHLPTAEIPPGEQPVSSSSLITPQKYCQLPKAQAQRLGFI</sequence>
<keyword evidence="4 10" id="KW-1133">Transmembrane helix</keyword>
<dbReference type="GO" id="GO:0005886">
    <property type="term" value="C:plasma membrane"/>
    <property type="evidence" value="ECO:0007669"/>
    <property type="project" value="InterPro"/>
</dbReference>
<evidence type="ECO:0000256" key="9">
    <source>
        <dbReference type="PROSITE-ProRule" id="PRU00206"/>
    </source>
</evidence>
<dbReference type="PANTHER" id="PTHR12120:SF8">
    <property type="entry name" value="TUMOR NECROSIS FACTOR RECEPTOR SUPERFAMILY MEMBER 27"/>
    <property type="match status" value="1"/>
</dbReference>
<dbReference type="GO" id="GO:0043123">
    <property type="term" value="P:positive regulation of canonical NF-kappaB signal transduction"/>
    <property type="evidence" value="ECO:0007669"/>
    <property type="project" value="InterPro"/>
</dbReference>
<dbReference type="FunFam" id="2.10.50.10:FF:000003">
    <property type="entry name" value="Tumor necrosis factor receptor superfamily member 19"/>
    <property type="match status" value="1"/>
</dbReference>
<dbReference type="InterPro" id="IPR022319">
    <property type="entry name" value="TNFR_27"/>
</dbReference>